<dbReference type="PANTHER" id="PTHR47505:SF1">
    <property type="entry name" value="DNA UTILIZATION PROTEIN YHGH"/>
    <property type="match status" value="1"/>
</dbReference>
<dbReference type="EMBL" id="CP001958">
    <property type="protein sequence ID" value="ADG98661.1"/>
    <property type="molecule type" value="Genomic_DNA"/>
</dbReference>
<keyword evidence="3" id="KW-1185">Reference proteome</keyword>
<reference evidence="2 3" key="1">
    <citation type="journal article" date="2010" name="Stand. Genomic Sci.">
        <title>Complete genome sequence of Segniliparus rotundus type strain (CDC 1076).</title>
        <authorList>
            <person name="Sikorski J."/>
            <person name="Lapidus A."/>
            <person name="Copeland A."/>
            <person name="Misra M."/>
            <person name="Glavina Del Rio T."/>
            <person name="Nolan M."/>
            <person name="Lucas S."/>
            <person name="Chen F."/>
            <person name="Tice H."/>
            <person name="Cheng J.F."/>
            <person name="Jando M."/>
            <person name="Schneider S."/>
            <person name="Bruce D."/>
            <person name="Goodwin L."/>
            <person name="Pitluck S."/>
            <person name="Liolios K."/>
            <person name="Mikhailova N."/>
            <person name="Pati A."/>
            <person name="Ivanova N."/>
            <person name="Mavromatis K."/>
            <person name="Chen A."/>
            <person name="Palaniappan K."/>
            <person name="Chertkov O."/>
            <person name="Land M."/>
            <person name="Hauser L."/>
            <person name="Chang Y.J."/>
            <person name="Jeffries C.D."/>
            <person name="Brettin T."/>
            <person name="Detter J.C."/>
            <person name="Han C."/>
            <person name="Rohde M."/>
            <person name="Goker M."/>
            <person name="Bristow J."/>
            <person name="Eisen J.A."/>
            <person name="Markowitz V."/>
            <person name="Hugenholtz P."/>
            <person name="Kyrpides N.C."/>
            <person name="Klenk H.P."/>
        </authorList>
    </citation>
    <scope>NUCLEOTIDE SEQUENCE [LARGE SCALE GENOMIC DNA]</scope>
    <source>
        <strain evidence="3">ATCC BAA-972 / CDC 1076 / CIP 108378 / DSM 44985 / JCM 13578</strain>
    </source>
</reference>
<dbReference type="PANTHER" id="PTHR47505">
    <property type="entry name" value="DNA UTILIZATION PROTEIN YHGH"/>
    <property type="match status" value="1"/>
</dbReference>
<evidence type="ECO:0000313" key="3">
    <source>
        <dbReference type="Proteomes" id="UP000002247"/>
    </source>
</evidence>
<organism evidence="2 3">
    <name type="scientific">Segniliparus rotundus (strain ATCC BAA-972 / CDC 1076 / CIP 108378 / DSM 44985 / JCM 13578)</name>
    <dbReference type="NCBI Taxonomy" id="640132"/>
    <lineage>
        <taxon>Bacteria</taxon>
        <taxon>Bacillati</taxon>
        <taxon>Actinomycetota</taxon>
        <taxon>Actinomycetes</taxon>
        <taxon>Mycobacteriales</taxon>
        <taxon>Segniliparaceae</taxon>
        <taxon>Segniliparus</taxon>
    </lineage>
</organism>
<dbReference type="InterPro" id="IPR000836">
    <property type="entry name" value="PRTase_dom"/>
</dbReference>
<dbReference type="SUPFAM" id="SSF53271">
    <property type="entry name" value="PRTase-like"/>
    <property type="match status" value="1"/>
</dbReference>
<evidence type="ECO:0000256" key="1">
    <source>
        <dbReference type="ARBA" id="ARBA00008007"/>
    </source>
</evidence>
<dbReference type="InterPro" id="IPR051910">
    <property type="entry name" value="ComF/GntX_DNA_util-trans"/>
</dbReference>
<dbReference type="CDD" id="cd06223">
    <property type="entry name" value="PRTases_typeI"/>
    <property type="match status" value="1"/>
</dbReference>
<dbReference type="Gene3D" id="3.40.50.2020">
    <property type="match status" value="1"/>
</dbReference>
<dbReference type="Proteomes" id="UP000002247">
    <property type="component" value="Chromosome"/>
</dbReference>
<dbReference type="eggNOG" id="COG1040">
    <property type="taxonomic scope" value="Bacteria"/>
</dbReference>
<accession>D6Z9Z1</accession>
<dbReference type="KEGG" id="srt:Srot_2210"/>
<sequence>MLAGMDVVEGLGSLGRSFVDLLAPRECGGCRTRGVLWCADCARRTRGEPCRLRPVFDPGVPVYSGGRYGGPRRGAVLAAKAGGRRDMAAPLGEQLARLLAQLRGRGALAPRRGLRLVPAPTRWRSSRARGGDPVLRFAAVASRALPNTDVEDLLRYRLGVRDSVGLGAGQRRANVRGRVRVRAVPAPAAGRLTVLVDDVLTSGATACEAIRALAGAGVPVAAVVVIAG</sequence>
<evidence type="ECO:0008006" key="4">
    <source>
        <dbReference type="Google" id="ProtNLM"/>
    </source>
</evidence>
<proteinExistence type="inferred from homology"/>
<evidence type="ECO:0000313" key="2">
    <source>
        <dbReference type="EMBL" id="ADG98661.1"/>
    </source>
</evidence>
<protein>
    <recommendedName>
        <fullName evidence="4">Phosphoribosyltransferase</fullName>
    </recommendedName>
</protein>
<gene>
    <name evidence="2" type="ordered locus">Srot_2210</name>
</gene>
<dbReference type="AlphaFoldDB" id="D6Z9Z1"/>
<dbReference type="InterPro" id="IPR029057">
    <property type="entry name" value="PRTase-like"/>
</dbReference>
<dbReference type="HOGENOM" id="CLU_054549_3_2_11"/>
<name>D6Z9Z1_SEGRD</name>
<comment type="similarity">
    <text evidence="1">Belongs to the ComF/GntX family.</text>
</comment>
<dbReference type="STRING" id="640132.Srot_2210"/>